<dbReference type="Proteomes" id="UP000053257">
    <property type="component" value="Unassembled WGS sequence"/>
</dbReference>
<name>A0A0C3NR97_PHLG1</name>
<dbReference type="SUPFAM" id="SSF100950">
    <property type="entry name" value="NagB/RpiA/CoA transferase-like"/>
    <property type="match status" value="1"/>
</dbReference>
<evidence type="ECO:0000256" key="7">
    <source>
        <dbReference type="ARBA" id="ARBA00044356"/>
    </source>
</evidence>
<feature type="compositionally biased region" description="Low complexity" evidence="10">
    <location>
        <begin position="87"/>
        <end position="97"/>
    </location>
</feature>
<evidence type="ECO:0000256" key="10">
    <source>
        <dbReference type="SAM" id="MobiDB-lite"/>
    </source>
</evidence>
<accession>A0A0C3NR97</accession>
<keyword evidence="12" id="KW-1185">Reference proteome</keyword>
<dbReference type="STRING" id="745531.A0A0C3NR97"/>
<dbReference type="HOGENOM" id="CLU_016218_3_1_1"/>
<dbReference type="EMBL" id="KN840492">
    <property type="protein sequence ID" value="KIP07724.1"/>
    <property type="molecule type" value="Genomic_DNA"/>
</dbReference>
<dbReference type="Gene3D" id="3.40.50.10470">
    <property type="entry name" value="Translation initiation factor eif-2b, domain 2"/>
    <property type="match status" value="1"/>
</dbReference>
<keyword evidence="5" id="KW-0648">Protein biosynthesis</keyword>
<evidence type="ECO:0000313" key="12">
    <source>
        <dbReference type="Proteomes" id="UP000053257"/>
    </source>
</evidence>
<organism evidence="11 12">
    <name type="scientific">Phlebiopsis gigantea (strain 11061_1 CR5-6)</name>
    <name type="common">White-rot fungus</name>
    <name type="synonym">Peniophora gigantea</name>
    <dbReference type="NCBI Taxonomy" id="745531"/>
    <lineage>
        <taxon>Eukaryota</taxon>
        <taxon>Fungi</taxon>
        <taxon>Dikarya</taxon>
        <taxon>Basidiomycota</taxon>
        <taxon>Agaricomycotina</taxon>
        <taxon>Agaricomycetes</taxon>
        <taxon>Polyporales</taxon>
        <taxon>Phanerochaetaceae</taxon>
        <taxon>Phlebiopsis</taxon>
    </lineage>
</organism>
<dbReference type="OrthoDB" id="10254737at2759"/>
<dbReference type="GO" id="GO:0005829">
    <property type="term" value="C:cytosol"/>
    <property type="evidence" value="ECO:0007669"/>
    <property type="project" value="UniProtKB-SubCell"/>
</dbReference>
<feature type="region of interest" description="Disordered" evidence="10">
    <location>
        <begin position="1"/>
        <end position="97"/>
    </location>
</feature>
<evidence type="ECO:0000256" key="2">
    <source>
        <dbReference type="ARBA" id="ARBA00007251"/>
    </source>
</evidence>
<dbReference type="Pfam" id="PF01008">
    <property type="entry name" value="IF-2B"/>
    <property type="match status" value="1"/>
</dbReference>
<dbReference type="PANTHER" id="PTHR10233:SF14">
    <property type="entry name" value="TRANSLATION INITIATION FACTOR EIF-2B SUBUNIT DELTA"/>
    <property type="match status" value="1"/>
</dbReference>
<feature type="compositionally biased region" description="Basic and acidic residues" evidence="10">
    <location>
        <begin position="15"/>
        <end position="48"/>
    </location>
</feature>
<gene>
    <name evidence="11" type="ORF">PHLGIDRAFT_105339</name>
</gene>
<dbReference type="InterPro" id="IPR042529">
    <property type="entry name" value="IF_2B-like_C"/>
</dbReference>
<feature type="compositionally biased region" description="Pro residues" evidence="10">
    <location>
        <begin position="1"/>
        <end position="14"/>
    </location>
</feature>
<proteinExistence type="inferred from homology"/>
<evidence type="ECO:0000256" key="3">
    <source>
        <dbReference type="ARBA" id="ARBA00022490"/>
    </source>
</evidence>
<comment type="subcellular location">
    <subcellularLocation>
        <location evidence="1">Cytoplasm</location>
        <location evidence="1">Cytosol</location>
    </subcellularLocation>
</comment>
<sequence length="446" mass="47934">MAPPPALPVHPPSGPHHDSKPPKKSQKEMTKAERKELQERQRAAKAEAKASSQPSSSTPAQKKSNKPAEIVPRPPPTPGRAPREATRGAAAVAHETAAGANERGLRIFSHFGLPKAVSAPKGDIHPVTLRLALQFSEFKIVGANARCIATLIAFKTVIQDYVTPQNTTLSRHLMTHLSPQISHLVAARPMSVTMGNAIRQLKLEISGSDIDLPEQDAKDLLCAKIDQYLSERVLAADGIIEENGQKKIKDGDVILTYARSSVVEKVLLAAHESGRRFSVIVVDSRPLLEGKRLLSVLSHAGIKCKYILLPSIGSIITEVSTVIVGAHSIHTNGAVYSRAGTALVAMMAKQHSIPFIVCCETYKFSEGVQLDSFTKNELAPPGDRIATFPLTKPRESLTLANSPHLEVLNPLYDLTPPTSITAVVTEVGIVPPNSISSIPVALGRLL</sequence>
<dbReference type="InterPro" id="IPR037171">
    <property type="entry name" value="NagB/RpiA_transferase-like"/>
</dbReference>
<feature type="compositionally biased region" description="Low complexity" evidence="10">
    <location>
        <begin position="49"/>
        <end position="62"/>
    </location>
</feature>
<keyword evidence="4" id="KW-0396">Initiation factor</keyword>
<evidence type="ECO:0000256" key="6">
    <source>
        <dbReference type="ARBA" id="ARBA00044147"/>
    </source>
</evidence>
<evidence type="ECO:0000256" key="4">
    <source>
        <dbReference type="ARBA" id="ARBA00022540"/>
    </source>
</evidence>
<evidence type="ECO:0000313" key="11">
    <source>
        <dbReference type="EMBL" id="KIP07724.1"/>
    </source>
</evidence>
<comment type="subunit">
    <text evidence="8">Component of the translation initiation factor 2B (eIF2B) complex which is a heterodecamer of two sets of five different subunits: alpha, beta, gamma, delta and epsilon. Subunits alpha, beta and delta comprise a regulatory subcomplex and subunits epsilon and gamma comprise a catalytic subcomplex. Within the complex, the hexameric regulatory complex resides at the center, with the two heterodimeric catalytic subcomplexes bound on opposite sides.</text>
</comment>
<evidence type="ECO:0000256" key="9">
    <source>
        <dbReference type="RuleBase" id="RU003814"/>
    </source>
</evidence>
<dbReference type="GO" id="GO:0003743">
    <property type="term" value="F:translation initiation factor activity"/>
    <property type="evidence" value="ECO:0007669"/>
    <property type="project" value="UniProtKB-KW"/>
</dbReference>
<keyword evidence="3" id="KW-0963">Cytoplasm</keyword>
<dbReference type="InterPro" id="IPR000649">
    <property type="entry name" value="IF-2B-related"/>
</dbReference>
<evidence type="ECO:0000256" key="5">
    <source>
        <dbReference type="ARBA" id="ARBA00022917"/>
    </source>
</evidence>
<dbReference type="AlphaFoldDB" id="A0A0C3NR97"/>
<comment type="similarity">
    <text evidence="2 9">Belongs to the eIF-2B alpha/beta/delta subunits family.</text>
</comment>
<reference evidence="11 12" key="1">
    <citation type="journal article" date="2014" name="PLoS Genet.">
        <title>Analysis of the Phlebiopsis gigantea genome, transcriptome and secretome provides insight into its pioneer colonization strategies of wood.</title>
        <authorList>
            <person name="Hori C."/>
            <person name="Ishida T."/>
            <person name="Igarashi K."/>
            <person name="Samejima M."/>
            <person name="Suzuki H."/>
            <person name="Master E."/>
            <person name="Ferreira P."/>
            <person name="Ruiz-Duenas F.J."/>
            <person name="Held B."/>
            <person name="Canessa P."/>
            <person name="Larrondo L.F."/>
            <person name="Schmoll M."/>
            <person name="Druzhinina I.S."/>
            <person name="Kubicek C.P."/>
            <person name="Gaskell J.A."/>
            <person name="Kersten P."/>
            <person name="St John F."/>
            <person name="Glasner J."/>
            <person name="Sabat G."/>
            <person name="Splinter BonDurant S."/>
            <person name="Syed K."/>
            <person name="Yadav J."/>
            <person name="Mgbeahuruike A.C."/>
            <person name="Kovalchuk A."/>
            <person name="Asiegbu F.O."/>
            <person name="Lackner G."/>
            <person name="Hoffmeister D."/>
            <person name="Rencoret J."/>
            <person name="Gutierrez A."/>
            <person name="Sun H."/>
            <person name="Lindquist E."/>
            <person name="Barry K."/>
            <person name="Riley R."/>
            <person name="Grigoriev I.V."/>
            <person name="Henrissat B."/>
            <person name="Kues U."/>
            <person name="Berka R.M."/>
            <person name="Martinez A.T."/>
            <person name="Covert S.F."/>
            <person name="Blanchette R.A."/>
            <person name="Cullen D."/>
        </authorList>
    </citation>
    <scope>NUCLEOTIDE SEQUENCE [LARGE SCALE GENOMIC DNA]</scope>
    <source>
        <strain evidence="11 12">11061_1 CR5-6</strain>
    </source>
</reference>
<protein>
    <recommendedName>
        <fullName evidence="6">Translation initiation factor eIF2B subunit delta</fullName>
    </recommendedName>
    <alternativeName>
        <fullName evidence="7">eIF2B GDP-GTP exchange factor subunit delta</fullName>
    </alternativeName>
</protein>
<evidence type="ECO:0000256" key="1">
    <source>
        <dbReference type="ARBA" id="ARBA00004514"/>
    </source>
</evidence>
<dbReference type="PANTHER" id="PTHR10233">
    <property type="entry name" value="TRANSLATION INITIATION FACTOR EIF-2B"/>
    <property type="match status" value="1"/>
</dbReference>
<evidence type="ECO:0000256" key="8">
    <source>
        <dbReference type="ARBA" id="ARBA00046432"/>
    </source>
</evidence>